<dbReference type="EMBL" id="JAENHL010000004">
    <property type="protein sequence ID" value="MBK1865110.1"/>
    <property type="molecule type" value="Genomic_DNA"/>
</dbReference>
<dbReference type="Proteomes" id="UP000616151">
    <property type="component" value="Unassembled WGS sequence"/>
</dbReference>
<keyword evidence="2" id="KW-1185">Reference proteome</keyword>
<evidence type="ECO:0000313" key="1">
    <source>
        <dbReference type="EMBL" id="MBK1865110.1"/>
    </source>
</evidence>
<proteinExistence type="predicted"/>
<keyword evidence="1" id="KW-0547">Nucleotide-binding</keyword>
<sequence>MSQVVAENISVKFSRHKSEPRTALAETDLAIDEGDFVCLLGPSGCGKSTLLNVIGGLTVASTGTVTVGGQVITNPGPDRGMVFQNYSLYPWLTVRGNVEFGLRLNNWPAQRVRTVAGELIDLVGLTDYADQYPKVLSGGMRQRVAIARALALEPKVLLMDEPFGALDAQTRSRMQELLLDIWARKRTTVLFVTHDIEEAIYLADRVLVMSTGPGRIVEDFRIDLPRPRVADVVASREFTEYRRQMLSLLRH</sequence>
<gene>
    <name evidence="1" type="ORF">JHL16_02005</name>
</gene>
<reference evidence="1" key="1">
    <citation type="submission" date="2021-01" db="EMBL/GenBank/DDBJ databases">
        <authorList>
            <person name="Sun Q."/>
        </authorList>
    </citation>
    <scope>NUCLEOTIDE SEQUENCE</scope>
    <source>
        <strain evidence="1">YIM B02566</strain>
    </source>
</reference>
<organism evidence="1 2">
    <name type="scientific">Taklimakanibacter albus</name>
    <dbReference type="NCBI Taxonomy" id="2800327"/>
    <lineage>
        <taxon>Bacteria</taxon>
        <taxon>Pseudomonadati</taxon>
        <taxon>Pseudomonadota</taxon>
        <taxon>Alphaproteobacteria</taxon>
        <taxon>Hyphomicrobiales</taxon>
        <taxon>Aestuariivirgaceae</taxon>
        <taxon>Taklimakanibacter</taxon>
    </lineage>
</organism>
<accession>A0ACC5QXL6</accession>
<keyword evidence="1" id="KW-0067">ATP-binding</keyword>
<evidence type="ECO:0000313" key="2">
    <source>
        <dbReference type="Proteomes" id="UP000616151"/>
    </source>
</evidence>
<name>A0ACC5QXL6_9HYPH</name>
<comment type="caution">
    <text evidence="1">The sequence shown here is derived from an EMBL/GenBank/DDBJ whole genome shotgun (WGS) entry which is preliminary data.</text>
</comment>
<protein>
    <submittedName>
        <fullName evidence="1">ABC transporter ATP-binding protein</fullName>
    </submittedName>
</protein>